<reference evidence="1 2" key="1">
    <citation type="journal article" date="2012" name="J. Bacteriol.">
        <title>Genome sequence of benzo(a)pyrene-degrading bacterium Novosphingobium pentaromativorans US6-1.</title>
        <authorList>
            <person name="Luo Y.R."/>
            <person name="Kang S.G."/>
            <person name="Kim S.J."/>
            <person name="Kim M.R."/>
            <person name="Li N."/>
            <person name="Lee J.H."/>
            <person name="Kwon K.K."/>
        </authorList>
    </citation>
    <scope>NUCLEOTIDE SEQUENCE [LARGE SCALE GENOMIC DNA]</scope>
    <source>
        <strain evidence="1 2">US6-1</strain>
    </source>
</reference>
<proteinExistence type="predicted"/>
<sequence>MGLALVLAPSAQAQDLPIEGMWNYRVSEWTDGASVPQPELTQEAKDLLARKKAAERSGYTRSVASMICLPIGFPGVMFFRTPIQILAGAGRVAITAESAIEPRTVYLDIPHPDVLDPSWYGNSVGHWESGDLIVDTVGLNGRGKHHGIWQVGRDLPGTSDQAHIVERFHVEPDGQVLTMTMTVEDPVYYAKPYSVTVHYDRMPNDSPRYEAVCEVDFDALAKVDLEAIKDIDVEAERMLDPNIQYNPIDSSK</sequence>
<evidence type="ECO:0000313" key="1">
    <source>
        <dbReference type="EMBL" id="EHJ60202.1"/>
    </source>
</evidence>
<dbReference type="STRING" id="1088721.JI59_05965"/>
<name>G6EEQ6_9SPHN</name>
<dbReference type="EMBL" id="AGFM01000042">
    <property type="protein sequence ID" value="EHJ60202.1"/>
    <property type="molecule type" value="Genomic_DNA"/>
</dbReference>
<dbReference type="AlphaFoldDB" id="G6EEQ6"/>
<keyword evidence="2" id="KW-1185">Reference proteome</keyword>
<accession>G6EEQ6</accession>
<organism evidence="1 2">
    <name type="scientific">Novosphingobium pentaromativorans US6-1</name>
    <dbReference type="NCBI Taxonomy" id="1088721"/>
    <lineage>
        <taxon>Bacteria</taxon>
        <taxon>Pseudomonadati</taxon>
        <taxon>Pseudomonadota</taxon>
        <taxon>Alphaproteobacteria</taxon>
        <taxon>Sphingomonadales</taxon>
        <taxon>Sphingomonadaceae</taxon>
        <taxon>Novosphingobium</taxon>
    </lineage>
</organism>
<dbReference type="PATRIC" id="fig|1088721.3.peg.2794"/>
<dbReference type="KEGG" id="npn:JI59_05965"/>
<evidence type="ECO:0000313" key="2">
    <source>
        <dbReference type="Proteomes" id="UP000004030"/>
    </source>
</evidence>
<protein>
    <submittedName>
        <fullName evidence="1">Uncharacterized protein</fullName>
    </submittedName>
</protein>
<comment type="caution">
    <text evidence="1">The sequence shown here is derived from an EMBL/GenBank/DDBJ whole genome shotgun (WGS) entry which is preliminary data.</text>
</comment>
<dbReference type="Proteomes" id="UP000004030">
    <property type="component" value="Unassembled WGS sequence"/>
</dbReference>
<gene>
    <name evidence="1" type="ORF">NSU_2827</name>
</gene>